<dbReference type="Gene3D" id="1.25.40.90">
    <property type="match status" value="1"/>
</dbReference>
<dbReference type="Proteomes" id="UP000070168">
    <property type="component" value="Unassembled WGS sequence"/>
</dbReference>
<dbReference type="AlphaFoldDB" id="A0A135LL32"/>
<dbReference type="GO" id="GO:0048471">
    <property type="term" value="C:perinuclear region of cytoplasm"/>
    <property type="evidence" value="ECO:0007669"/>
    <property type="project" value="TreeGrafter"/>
</dbReference>
<dbReference type="PANTHER" id="PTHR12323">
    <property type="entry name" value="SR-RELATED CTD ASSOCIATED FACTOR 6"/>
    <property type="match status" value="1"/>
</dbReference>
<evidence type="ECO:0000259" key="2">
    <source>
        <dbReference type="PROSITE" id="PS51391"/>
    </source>
</evidence>
<proteinExistence type="predicted"/>
<name>A0A135LL32_PENPA</name>
<feature type="domain" description="CID" evidence="2">
    <location>
        <begin position="26"/>
        <end position="183"/>
    </location>
</feature>
<dbReference type="STRING" id="5078.A0A135LL32"/>
<comment type="caution">
    <text evidence="3">The sequence shown here is derived from an EMBL/GenBank/DDBJ whole genome shotgun (WGS) entry which is preliminary data.</text>
</comment>
<dbReference type="RefSeq" id="XP_040648146.1">
    <property type="nucleotide sequence ID" value="XM_040793291.1"/>
</dbReference>
<dbReference type="PROSITE" id="PS51391">
    <property type="entry name" value="CID"/>
    <property type="match status" value="1"/>
</dbReference>
<dbReference type="OrthoDB" id="21470at2759"/>
<protein>
    <submittedName>
        <fullName evidence="3">RNA polymerase II, large subunit, CTD</fullName>
    </submittedName>
</protein>
<dbReference type="Pfam" id="PF04818">
    <property type="entry name" value="CID"/>
    <property type="match status" value="1"/>
</dbReference>
<evidence type="ECO:0000256" key="1">
    <source>
        <dbReference type="SAM" id="MobiDB-lite"/>
    </source>
</evidence>
<sequence length="514" mass="57004">MAAQHSVVILKAAFAASLLRPDPTSVPHDEISHFHACLERALSHCSPVNLQICKAWLIRFVAFSSSRVKGLVNYLEALAASLHPQPTGSKVSPKRQRLHILYLLSDLLHHCKYHLDTTFTFTIVTGSLHLHIVNLVSYAATCDRAKNPRHHRRLDDLLDIWSKHDYFHPDLINKLREVVIMGGLPPSNDTANESNPAKKPGKDVPFILPSTHGDPSTPWYDLPAGNLLPHIIPNSTLPIQPESVKPIQLLAGPADKELVDAVKSYLGDVDKLFNPEAILYDPDTDMDEMGQTVIRGENTSDILDGRHYYGWSLDFCQTADSDTEGLRSPSPSRSRSFNMVSVITMTHKEEAVLHAALHVVRGVVTTDLVNRLLHTSRLPTNINISPHTPALSPPPIPRDLTIVIPKHQHPTMVLGHTRKCRQCPSLHPGPCPRLLSLPHTMLLKCSRNRITLLRCNRDRTMDSTMDTDTACPGVSTTSLALILRAEVDNADLILPRAGEDGTENVHMKRCMSNA</sequence>
<dbReference type="InterPro" id="IPR008942">
    <property type="entry name" value="ENTH_VHS"/>
</dbReference>
<evidence type="ECO:0000313" key="3">
    <source>
        <dbReference type="EMBL" id="KXG49610.1"/>
    </source>
</evidence>
<dbReference type="EMBL" id="LHQR01000048">
    <property type="protein sequence ID" value="KXG49610.1"/>
    <property type="molecule type" value="Genomic_DNA"/>
</dbReference>
<evidence type="ECO:0000313" key="4">
    <source>
        <dbReference type="Proteomes" id="UP000070168"/>
    </source>
</evidence>
<keyword evidence="4" id="KW-1185">Reference proteome</keyword>
<dbReference type="GO" id="GO:0006874">
    <property type="term" value="P:intracellular calcium ion homeostasis"/>
    <property type="evidence" value="ECO:0007669"/>
    <property type="project" value="TreeGrafter"/>
</dbReference>
<accession>A0A135LL32</accession>
<dbReference type="OMA" id="ISHFHAC"/>
<gene>
    <name evidence="3" type="ORF">PGRI_055780</name>
</gene>
<dbReference type="PANTHER" id="PTHR12323:SF0">
    <property type="entry name" value="CALCIUM HOMEOSTASIS ENDOPLASMIC RETICULUM PROTEIN"/>
    <property type="match status" value="1"/>
</dbReference>
<reference evidence="3 4" key="1">
    <citation type="journal article" date="2016" name="BMC Genomics">
        <title>Genome sequencing and secondary metabolism of the postharvest pathogen Penicillium griseofulvum.</title>
        <authorList>
            <person name="Banani H."/>
            <person name="Marcet-Houben M."/>
            <person name="Ballester A.R."/>
            <person name="Abbruscato P."/>
            <person name="Gonzalez-Candelas L."/>
            <person name="Gabaldon T."/>
            <person name="Spadaro D."/>
        </authorList>
    </citation>
    <scope>NUCLEOTIDE SEQUENCE [LARGE SCALE GENOMIC DNA]</scope>
    <source>
        <strain evidence="3 4">PG3</strain>
    </source>
</reference>
<dbReference type="GeneID" id="63708591"/>
<dbReference type="InterPro" id="IPR006569">
    <property type="entry name" value="CID_dom"/>
</dbReference>
<feature type="region of interest" description="Disordered" evidence="1">
    <location>
        <begin position="186"/>
        <end position="208"/>
    </location>
</feature>
<organism evidence="3 4">
    <name type="scientific">Penicillium patulum</name>
    <name type="common">Penicillium griseofulvum</name>
    <dbReference type="NCBI Taxonomy" id="5078"/>
    <lineage>
        <taxon>Eukaryota</taxon>
        <taxon>Fungi</taxon>
        <taxon>Dikarya</taxon>
        <taxon>Ascomycota</taxon>
        <taxon>Pezizomycotina</taxon>
        <taxon>Eurotiomycetes</taxon>
        <taxon>Eurotiomycetidae</taxon>
        <taxon>Eurotiales</taxon>
        <taxon>Aspergillaceae</taxon>
        <taxon>Penicillium</taxon>
    </lineage>
</organism>